<keyword evidence="1" id="KW-0472">Membrane</keyword>
<keyword evidence="1" id="KW-1133">Transmembrane helix</keyword>
<gene>
    <name evidence="2" type="ORF">C1H46_029930</name>
</gene>
<name>A0A540LDF0_MALBA</name>
<feature type="transmembrane region" description="Helical" evidence="1">
    <location>
        <begin position="58"/>
        <end position="81"/>
    </location>
</feature>
<keyword evidence="3" id="KW-1185">Reference proteome</keyword>
<organism evidence="2 3">
    <name type="scientific">Malus baccata</name>
    <name type="common">Siberian crab apple</name>
    <name type="synonym">Pyrus baccata</name>
    <dbReference type="NCBI Taxonomy" id="106549"/>
    <lineage>
        <taxon>Eukaryota</taxon>
        <taxon>Viridiplantae</taxon>
        <taxon>Streptophyta</taxon>
        <taxon>Embryophyta</taxon>
        <taxon>Tracheophyta</taxon>
        <taxon>Spermatophyta</taxon>
        <taxon>Magnoliopsida</taxon>
        <taxon>eudicotyledons</taxon>
        <taxon>Gunneridae</taxon>
        <taxon>Pentapetalae</taxon>
        <taxon>rosids</taxon>
        <taxon>fabids</taxon>
        <taxon>Rosales</taxon>
        <taxon>Rosaceae</taxon>
        <taxon>Amygdaloideae</taxon>
        <taxon>Maleae</taxon>
        <taxon>Malus</taxon>
    </lineage>
</organism>
<proteinExistence type="predicted"/>
<dbReference type="EMBL" id="VIEB01000634">
    <property type="protein sequence ID" value="TQD84495.1"/>
    <property type="molecule type" value="Genomic_DNA"/>
</dbReference>
<evidence type="ECO:0000313" key="2">
    <source>
        <dbReference type="EMBL" id="TQD84495.1"/>
    </source>
</evidence>
<dbReference type="Proteomes" id="UP000315295">
    <property type="component" value="Unassembled WGS sequence"/>
</dbReference>
<reference evidence="2 3" key="1">
    <citation type="journal article" date="2019" name="G3 (Bethesda)">
        <title>Sequencing of a Wild Apple (Malus baccata) Genome Unravels the Differences Between Cultivated and Wild Apple Species Regarding Disease Resistance and Cold Tolerance.</title>
        <authorList>
            <person name="Chen X."/>
        </authorList>
    </citation>
    <scope>NUCLEOTIDE SEQUENCE [LARGE SCALE GENOMIC DNA]</scope>
    <source>
        <strain evidence="3">cv. Shandingzi</strain>
        <tissue evidence="2">Leaves</tissue>
    </source>
</reference>
<dbReference type="AlphaFoldDB" id="A0A540LDF0"/>
<comment type="caution">
    <text evidence="2">The sequence shown here is derived from an EMBL/GenBank/DDBJ whole genome shotgun (WGS) entry which is preliminary data.</text>
</comment>
<accession>A0A540LDF0</accession>
<keyword evidence="1" id="KW-0812">Transmembrane</keyword>
<sequence>MHARPPFVCDLRNLITRTLKFCRVRVPIHGRIQDLIGRLTLQEKIGPFVNNALVVPRLGIQGFFVAWLALYFFRTTLVVLFNQSFDDRVVTTVDTKMKDVDEFLDFSSEYGFTGRSWHFTSSPFSYAPEAFFSPGRSSPFTATAPTHPNRLAHTPFQKPRTEMTPLSLVSSVARVSLLLGGL</sequence>
<evidence type="ECO:0000256" key="1">
    <source>
        <dbReference type="SAM" id="Phobius"/>
    </source>
</evidence>
<dbReference type="STRING" id="106549.A0A540LDF0"/>
<evidence type="ECO:0000313" key="3">
    <source>
        <dbReference type="Proteomes" id="UP000315295"/>
    </source>
</evidence>
<protein>
    <submittedName>
        <fullName evidence="2">Uncharacterized protein</fullName>
    </submittedName>
</protein>